<organism evidence="2 3">
    <name type="scientific">Cymbomonas tetramitiformis</name>
    <dbReference type="NCBI Taxonomy" id="36881"/>
    <lineage>
        <taxon>Eukaryota</taxon>
        <taxon>Viridiplantae</taxon>
        <taxon>Chlorophyta</taxon>
        <taxon>Pyramimonadophyceae</taxon>
        <taxon>Pyramimonadales</taxon>
        <taxon>Pyramimonadaceae</taxon>
        <taxon>Cymbomonas</taxon>
    </lineage>
</organism>
<feature type="domain" description="PiggyBac transposable element-derived protein" evidence="1">
    <location>
        <begin position="5"/>
        <end position="244"/>
    </location>
</feature>
<comment type="caution">
    <text evidence="2">The sequence shown here is derived from an EMBL/GenBank/DDBJ whole genome shotgun (WGS) entry which is preliminary data.</text>
</comment>
<dbReference type="PANTHER" id="PTHR46599:SF3">
    <property type="entry name" value="PIGGYBAC TRANSPOSABLE ELEMENT-DERIVED PROTEIN 4"/>
    <property type="match status" value="1"/>
</dbReference>
<evidence type="ECO:0000313" key="3">
    <source>
        <dbReference type="Proteomes" id="UP001190700"/>
    </source>
</evidence>
<name>A0AAE0BYV9_9CHLO</name>
<keyword evidence="3" id="KW-1185">Reference proteome</keyword>
<dbReference type="InterPro" id="IPR029526">
    <property type="entry name" value="PGBD"/>
</dbReference>
<protein>
    <recommendedName>
        <fullName evidence="1">PiggyBac transposable element-derived protein domain-containing protein</fullName>
    </recommendedName>
</protein>
<proteinExistence type="predicted"/>
<dbReference type="Proteomes" id="UP001190700">
    <property type="component" value="Unassembled WGS sequence"/>
</dbReference>
<dbReference type="EMBL" id="LGRX02031902">
    <property type="protein sequence ID" value="KAK3244395.1"/>
    <property type="molecule type" value="Genomic_DNA"/>
</dbReference>
<reference evidence="2 3" key="1">
    <citation type="journal article" date="2015" name="Genome Biol. Evol.">
        <title>Comparative Genomics of a Bacterivorous Green Alga Reveals Evolutionary Causalities and Consequences of Phago-Mixotrophic Mode of Nutrition.</title>
        <authorList>
            <person name="Burns J.A."/>
            <person name="Paasch A."/>
            <person name="Narechania A."/>
            <person name="Kim E."/>
        </authorList>
    </citation>
    <scope>NUCLEOTIDE SEQUENCE [LARGE SCALE GENOMIC DNA]</scope>
    <source>
        <strain evidence="2 3">PLY_AMNH</strain>
    </source>
</reference>
<sequence length="263" mass="30219">MAISKQNWVLGQCLSLDEIDVGFQGRYAHKDKIKYKGEGDGFLLDSICDSGLLYATHFRHDPCPVVEKDASPLHNRCLYLVEQCKDAKWHVFFFDNLFTSKNFLDWLYKREALGAGVCRTSARGLPGCVIQDVVTKKADLEHAVGTVKVARSSDYKTIAASIYDAKPVHFMSTFHTSVHDIQKSRKIYDVNVGAVVDMPFTRLNIINDYNYDMNGVDLCDQLRNQYRCDGPWMRQRKWWWALFLSGVSKWLVVTHTFATRRFA</sequence>
<accession>A0AAE0BYV9</accession>
<dbReference type="AlphaFoldDB" id="A0AAE0BYV9"/>
<dbReference type="PANTHER" id="PTHR46599">
    <property type="entry name" value="PIGGYBAC TRANSPOSABLE ELEMENT-DERIVED PROTEIN 4"/>
    <property type="match status" value="1"/>
</dbReference>
<evidence type="ECO:0000313" key="2">
    <source>
        <dbReference type="EMBL" id="KAK3244395.1"/>
    </source>
</evidence>
<evidence type="ECO:0000259" key="1">
    <source>
        <dbReference type="Pfam" id="PF13843"/>
    </source>
</evidence>
<gene>
    <name evidence="2" type="ORF">CYMTET_45985</name>
</gene>
<dbReference type="Pfam" id="PF13843">
    <property type="entry name" value="DDE_Tnp_1_7"/>
    <property type="match status" value="1"/>
</dbReference>